<evidence type="ECO:0008006" key="3">
    <source>
        <dbReference type="Google" id="ProtNLM"/>
    </source>
</evidence>
<dbReference type="EMBL" id="WQLW01000001">
    <property type="protein sequence ID" value="MVO07763.1"/>
    <property type="molecule type" value="Genomic_DNA"/>
</dbReference>
<gene>
    <name evidence="1" type="ORF">GOQ30_01130</name>
</gene>
<organism evidence="1 2">
    <name type="scientific">Flavobacterium profundi</name>
    <dbReference type="NCBI Taxonomy" id="1774945"/>
    <lineage>
        <taxon>Bacteria</taxon>
        <taxon>Pseudomonadati</taxon>
        <taxon>Bacteroidota</taxon>
        <taxon>Flavobacteriia</taxon>
        <taxon>Flavobacteriales</taxon>
        <taxon>Flavobacteriaceae</taxon>
        <taxon>Flavobacterium</taxon>
    </lineage>
</organism>
<dbReference type="OrthoDB" id="9929407at2"/>
<dbReference type="Proteomes" id="UP000431264">
    <property type="component" value="Unassembled WGS sequence"/>
</dbReference>
<accession>A0A6I4IDM8</accession>
<evidence type="ECO:0000313" key="2">
    <source>
        <dbReference type="Proteomes" id="UP000431264"/>
    </source>
</evidence>
<keyword evidence="2" id="KW-1185">Reference proteome</keyword>
<reference evidence="2" key="1">
    <citation type="submission" date="2019-05" db="EMBL/GenBank/DDBJ databases">
        <title>Flavobacterium profundi sp. nov., isolated from a deep-sea seamount.</title>
        <authorList>
            <person name="Zhang D.-C."/>
        </authorList>
    </citation>
    <scope>NUCLEOTIDE SEQUENCE [LARGE SCALE GENOMIC DNA]</scope>
    <source>
        <strain evidence="2">TP390</strain>
    </source>
</reference>
<proteinExistence type="predicted"/>
<name>A0A6I4IDM8_9FLAO</name>
<evidence type="ECO:0000313" key="1">
    <source>
        <dbReference type="EMBL" id="MVO07763.1"/>
    </source>
</evidence>
<dbReference type="AlphaFoldDB" id="A0A6I4IDM8"/>
<protein>
    <recommendedName>
        <fullName evidence="3">DUF2262 domain-containing protein</fullName>
    </recommendedName>
</protein>
<sequence length="172" mass="20913">MNFESKILKNTKISEDYFDGDYKFDFLPNIIGIQYAITNTVEKKIINELSTNRFEKFTHLENLFIKLINFLNKNEFENYKVEISQKLSDESLKHWKPEKREKERKRLCNEIYLDSIGIEWRKDFWDFENDEIIYNEKYEIVLGFTDDKHRDERSITVEINPENLEIGDVFFE</sequence>
<comment type="caution">
    <text evidence="1">The sequence shown here is derived from an EMBL/GenBank/DDBJ whole genome shotgun (WGS) entry which is preliminary data.</text>
</comment>
<dbReference type="RefSeq" id="WP_140996177.1">
    <property type="nucleotide sequence ID" value="NZ_VDCZ01000001.1"/>
</dbReference>